<keyword evidence="2" id="KW-0521">NADP</keyword>
<dbReference type="SUPFAM" id="SSF51735">
    <property type="entry name" value="NAD(P)-binding Rossmann-fold domains"/>
    <property type="match status" value="1"/>
</dbReference>
<name>A0A225AXM8_TALAT</name>
<evidence type="ECO:0000256" key="1">
    <source>
        <dbReference type="ARBA" id="ARBA00006484"/>
    </source>
</evidence>
<keyword evidence="5" id="KW-1185">Reference proteome</keyword>
<dbReference type="OrthoDB" id="191139at2759"/>
<dbReference type="Proteomes" id="UP000214365">
    <property type="component" value="Unassembled WGS sequence"/>
</dbReference>
<evidence type="ECO:0000313" key="4">
    <source>
        <dbReference type="EMBL" id="OKL64373.1"/>
    </source>
</evidence>
<dbReference type="InterPro" id="IPR036291">
    <property type="entry name" value="NAD(P)-bd_dom_sf"/>
</dbReference>
<proteinExistence type="inferred from homology"/>
<evidence type="ECO:0000256" key="3">
    <source>
        <dbReference type="ARBA" id="ARBA00023002"/>
    </source>
</evidence>
<dbReference type="PANTHER" id="PTHR24320">
    <property type="entry name" value="RETINOL DEHYDROGENASE"/>
    <property type="match status" value="1"/>
</dbReference>
<dbReference type="STRING" id="1441469.A0A225AXM8"/>
<comment type="caution">
    <text evidence="4">The sequence shown here is derived from an EMBL/GenBank/DDBJ whole genome shotgun (WGS) entry which is preliminary data.</text>
</comment>
<dbReference type="Gene3D" id="3.40.50.720">
    <property type="entry name" value="NAD(P)-binding Rossmann-like Domain"/>
    <property type="match status" value="1"/>
</dbReference>
<comment type="similarity">
    <text evidence="1">Belongs to the short-chain dehydrogenases/reductases (SDR) family.</text>
</comment>
<sequence>MGNVWGQLFPPEPHFTEKEIPSLEGGVFIVTGGNSGVGLEIVKILYAPGGTVYMAAVDAFLAQESRLDVLFNNAGITRQPAGSATKQGHEMHMGTNCLGPRLLSPRPRTAYASSLPPSGIVDLTGPPGGLSFEELKPGHFHSDMNRNYSASKAGNWFLASEFDKRTPDVVSVVQSPGTLKTKGWDGTPKLVRIIMAPLLYPPKFGAYTGLWACLSAEVKKGDGQKLINPWGRWHETPKKEVVASLSTKEAGGTGLAAEFFDFCTSRPRNTLD</sequence>
<evidence type="ECO:0000256" key="2">
    <source>
        <dbReference type="ARBA" id="ARBA00022857"/>
    </source>
</evidence>
<evidence type="ECO:0000313" key="5">
    <source>
        <dbReference type="Proteomes" id="UP000214365"/>
    </source>
</evidence>
<keyword evidence="3" id="KW-0560">Oxidoreductase</keyword>
<dbReference type="RefSeq" id="XP_020124494.1">
    <property type="nucleotide sequence ID" value="XM_020260604.1"/>
</dbReference>
<dbReference type="AlphaFoldDB" id="A0A225AXM8"/>
<dbReference type="GO" id="GO:0016491">
    <property type="term" value="F:oxidoreductase activity"/>
    <property type="evidence" value="ECO:0007669"/>
    <property type="project" value="UniProtKB-KW"/>
</dbReference>
<organism evidence="4 5">
    <name type="scientific">Talaromyces atroroseus</name>
    <dbReference type="NCBI Taxonomy" id="1441469"/>
    <lineage>
        <taxon>Eukaryota</taxon>
        <taxon>Fungi</taxon>
        <taxon>Dikarya</taxon>
        <taxon>Ascomycota</taxon>
        <taxon>Pezizomycotina</taxon>
        <taxon>Eurotiomycetes</taxon>
        <taxon>Eurotiomycetidae</taxon>
        <taxon>Eurotiales</taxon>
        <taxon>Trichocomaceae</taxon>
        <taxon>Talaromyces</taxon>
        <taxon>Talaromyces sect. Trachyspermi</taxon>
    </lineage>
</organism>
<accession>A0A225AXM8</accession>
<dbReference type="PRINTS" id="PR00081">
    <property type="entry name" value="GDHRDH"/>
</dbReference>
<dbReference type="EMBL" id="LFMY01000001">
    <property type="protein sequence ID" value="OKL64373.1"/>
    <property type="molecule type" value="Genomic_DNA"/>
</dbReference>
<protein>
    <recommendedName>
        <fullName evidence="6">NAD(P)-binding protein</fullName>
    </recommendedName>
</protein>
<dbReference type="InterPro" id="IPR002347">
    <property type="entry name" value="SDR_fam"/>
</dbReference>
<dbReference type="PANTHER" id="PTHR24320:SF236">
    <property type="entry name" value="SHORT-CHAIN DEHYDROGENASE-RELATED"/>
    <property type="match status" value="1"/>
</dbReference>
<dbReference type="GeneID" id="31000517"/>
<reference evidence="4 5" key="1">
    <citation type="submission" date="2015-06" db="EMBL/GenBank/DDBJ databases">
        <title>Talaromyces atroroseus IBT 11181 draft genome.</title>
        <authorList>
            <person name="Rasmussen K.B."/>
            <person name="Rasmussen S."/>
            <person name="Petersen B."/>
            <person name="Sicheritz-Ponten T."/>
            <person name="Mortensen U.H."/>
            <person name="Thrane U."/>
        </authorList>
    </citation>
    <scope>NUCLEOTIDE SEQUENCE [LARGE SCALE GENOMIC DNA]</scope>
    <source>
        <strain evidence="4 5">IBT 11181</strain>
    </source>
</reference>
<gene>
    <name evidence="4" type="ORF">UA08_00762</name>
</gene>
<evidence type="ECO:0008006" key="6">
    <source>
        <dbReference type="Google" id="ProtNLM"/>
    </source>
</evidence>